<dbReference type="EMBL" id="VSSQ01000025">
    <property type="protein sequence ID" value="MPL64441.1"/>
    <property type="molecule type" value="Genomic_DNA"/>
</dbReference>
<dbReference type="Pfam" id="PF22020">
    <property type="entry name" value="RlmL_1st"/>
    <property type="match status" value="1"/>
</dbReference>
<dbReference type="CDD" id="cd11715">
    <property type="entry name" value="THUMP_AdoMetMT"/>
    <property type="match status" value="1"/>
</dbReference>
<dbReference type="GO" id="GO:0052915">
    <property type="term" value="F:23S rRNA (guanine(2445)-N(2))-methyltransferase activity"/>
    <property type="evidence" value="ECO:0007669"/>
    <property type="project" value="UniProtKB-EC"/>
</dbReference>
<evidence type="ECO:0000313" key="5">
    <source>
        <dbReference type="EMBL" id="MPL64441.1"/>
    </source>
</evidence>
<dbReference type="GO" id="GO:0070043">
    <property type="term" value="F:rRNA (guanine-N7-)-methyltransferase activity"/>
    <property type="evidence" value="ECO:0007669"/>
    <property type="project" value="TreeGrafter"/>
</dbReference>
<evidence type="ECO:0000256" key="2">
    <source>
        <dbReference type="ARBA" id="ARBA00022679"/>
    </source>
</evidence>
<dbReference type="AlphaFoldDB" id="A0A644TF62"/>
<evidence type="ECO:0000256" key="1">
    <source>
        <dbReference type="ARBA" id="ARBA00022603"/>
    </source>
</evidence>
<dbReference type="Pfam" id="PF01170">
    <property type="entry name" value="UPF0020"/>
    <property type="match status" value="1"/>
</dbReference>
<protein>
    <submittedName>
        <fullName evidence="5">Ribosomal RNA large subunit methyltransferase L</fullName>
        <ecNumber evidence="5">2.1.1.173</ecNumber>
    </submittedName>
</protein>
<evidence type="ECO:0000259" key="3">
    <source>
        <dbReference type="Pfam" id="PF01170"/>
    </source>
</evidence>
<gene>
    <name evidence="5" type="primary">rlmL_4</name>
    <name evidence="5" type="ORF">SDC9_10094</name>
</gene>
<dbReference type="PANTHER" id="PTHR47313">
    <property type="entry name" value="RIBOSOMAL RNA LARGE SUBUNIT METHYLTRANSFERASE K/L"/>
    <property type="match status" value="1"/>
</dbReference>
<dbReference type="Gene3D" id="3.40.50.150">
    <property type="entry name" value="Vaccinia Virus protein VP39"/>
    <property type="match status" value="1"/>
</dbReference>
<organism evidence="5">
    <name type="scientific">bioreactor metagenome</name>
    <dbReference type="NCBI Taxonomy" id="1076179"/>
    <lineage>
        <taxon>unclassified sequences</taxon>
        <taxon>metagenomes</taxon>
        <taxon>ecological metagenomes</taxon>
    </lineage>
</organism>
<name>A0A644TF62_9ZZZZ</name>
<dbReference type="EC" id="2.1.1.173" evidence="5"/>
<feature type="domain" description="RlmL ferredoxin-like" evidence="4">
    <location>
        <begin position="8"/>
        <end position="65"/>
    </location>
</feature>
<keyword evidence="1 5" id="KW-0489">Methyltransferase</keyword>
<dbReference type="SUPFAM" id="SSF53335">
    <property type="entry name" value="S-adenosyl-L-methionine-dependent methyltransferases"/>
    <property type="match status" value="1"/>
</dbReference>
<accession>A0A644TF62</accession>
<dbReference type="Gene3D" id="3.30.2130.30">
    <property type="match status" value="1"/>
</dbReference>
<keyword evidence="2 5" id="KW-0808">Transferase</keyword>
<proteinExistence type="predicted"/>
<evidence type="ECO:0000259" key="4">
    <source>
        <dbReference type="Pfam" id="PF22020"/>
    </source>
</evidence>
<dbReference type="InterPro" id="IPR054170">
    <property type="entry name" value="RlmL_1st"/>
</dbReference>
<dbReference type="InterPro" id="IPR029063">
    <property type="entry name" value="SAM-dependent_MTases_sf"/>
</dbReference>
<feature type="domain" description="Ribosomal RNA large subunit methyltransferase K/L-like methyltransferase" evidence="3">
    <location>
        <begin position="169"/>
        <end position="370"/>
    </location>
</feature>
<reference evidence="5" key="1">
    <citation type="submission" date="2019-08" db="EMBL/GenBank/DDBJ databases">
        <authorList>
            <person name="Kucharzyk K."/>
            <person name="Murdoch R.W."/>
            <person name="Higgins S."/>
            <person name="Loffler F."/>
        </authorList>
    </citation>
    <scope>NUCLEOTIDE SEQUENCE</scope>
</reference>
<dbReference type="InterPro" id="IPR000241">
    <property type="entry name" value="RlmKL-like_Mtase"/>
</dbReference>
<comment type="caution">
    <text evidence="5">The sequence shown here is derived from an EMBL/GenBank/DDBJ whole genome shotgun (WGS) entry which is preliminary data.</text>
</comment>
<dbReference type="InterPro" id="IPR053943">
    <property type="entry name" value="RlmKL-like_Mtase_CS"/>
</dbReference>
<dbReference type="PROSITE" id="PS01261">
    <property type="entry name" value="UPF0020"/>
    <property type="match status" value="1"/>
</dbReference>
<sequence>MGTAFKGIALCAVGLEKITAQELVKLGLKPQDRRPGRIGFALESDRLATDLARANIGLRTAERVLLELGRFPAPDFDAYFEGIASLPWELCCYKDSKIHIERVRSKDSRLASQASLQAMGQKAAYSRLMDSFDMRTMPETGNSVGVRIYLDRDECSVGIDTSGEPLHKRGYRRRTVQAPLKETIAASLLFFSGWNRKFALLDPFCGSGSIAIEAALYALDFAPGLTRRFAFELMPAMSPKQVYAVREDFESRIRNDVEVEIRASDIDPGAVETAKANAADAGLRDWIEFSCEKAQDLSPFDGKGHLLANPPYGKRLGSQEEALSLYADLAPMRDRFRDGGWNMGFITDREDFGEIFGLKPTSVHHLFNGAEEQWFHWYPGKEEKNAAVEE</sequence>
<dbReference type="PANTHER" id="PTHR47313:SF1">
    <property type="entry name" value="RIBOSOMAL RNA LARGE SUBUNIT METHYLTRANSFERASE K_L"/>
    <property type="match status" value="1"/>
</dbReference>